<dbReference type="GO" id="GO:0005829">
    <property type="term" value="C:cytosol"/>
    <property type="evidence" value="ECO:0007669"/>
    <property type="project" value="TreeGrafter"/>
</dbReference>
<dbReference type="GO" id="GO:0051782">
    <property type="term" value="P:negative regulation of cell division"/>
    <property type="evidence" value="ECO:0007669"/>
    <property type="project" value="TreeGrafter"/>
</dbReference>
<feature type="compositionally biased region" description="Low complexity" evidence="1">
    <location>
        <begin position="111"/>
        <end position="122"/>
    </location>
</feature>
<dbReference type="Gene3D" id="3.40.50.300">
    <property type="entry name" value="P-loop containing nucleotide triphosphate hydrolases"/>
    <property type="match status" value="1"/>
</dbReference>
<dbReference type="Proteomes" id="UP000600365">
    <property type="component" value="Unassembled WGS sequence"/>
</dbReference>
<dbReference type="InterPro" id="IPR027417">
    <property type="entry name" value="P-loop_NTPase"/>
</dbReference>
<dbReference type="PANTHER" id="PTHR43384:SF14">
    <property type="entry name" value="ESX-1 SECRETION-ASSOCIATED PROTEIN ESPI"/>
    <property type="match status" value="1"/>
</dbReference>
<evidence type="ECO:0000313" key="3">
    <source>
        <dbReference type="EMBL" id="GGN67284.1"/>
    </source>
</evidence>
<gene>
    <name evidence="3" type="ORF">GCM10011579_039670</name>
</gene>
<name>A0A917Y6V8_9ACTN</name>
<dbReference type="SUPFAM" id="SSF52540">
    <property type="entry name" value="P-loop containing nucleoside triphosphate hydrolases"/>
    <property type="match status" value="1"/>
</dbReference>
<feature type="domain" description="CobQ/CobB/MinD/ParA nucleotide binding" evidence="2">
    <location>
        <begin position="227"/>
        <end position="412"/>
    </location>
</feature>
<feature type="compositionally biased region" description="Polar residues" evidence="1">
    <location>
        <begin position="157"/>
        <end position="180"/>
    </location>
</feature>
<proteinExistence type="predicted"/>
<reference evidence="3 4" key="1">
    <citation type="journal article" date="2014" name="Int. J. Syst. Evol. Microbiol.">
        <title>Complete genome sequence of Corynebacterium casei LMG S-19264T (=DSM 44701T), isolated from a smear-ripened cheese.</title>
        <authorList>
            <consortium name="US DOE Joint Genome Institute (JGI-PGF)"/>
            <person name="Walter F."/>
            <person name="Albersmeier A."/>
            <person name="Kalinowski J."/>
            <person name="Ruckert C."/>
        </authorList>
    </citation>
    <scope>NUCLEOTIDE SEQUENCE [LARGE SCALE GENOMIC DNA]</scope>
    <source>
        <strain evidence="3 4">CGMCC 4.7111</strain>
    </source>
</reference>
<dbReference type="GO" id="GO:0009898">
    <property type="term" value="C:cytoplasmic side of plasma membrane"/>
    <property type="evidence" value="ECO:0007669"/>
    <property type="project" value="TreeGrafter"/>
</dbReference>
<organism evidence="3 4">
    <name type="scientific">Streptomyces albiflavescens</name>
    <dbReference type="NCBI Taxonomy" id="1623582"/>
    <lineage>
        <taxon>Bacteria</taxon>
        <taxon>Bacillati</taxon>
        <taxon>Actinomycetota</taxon>
        <taxon>Actinomycetes</taxon>
        <taxon>Kitasatosporales</taxon>
        <taxon>Streptomycetaceae</taxon>
        <taxon>Streptomyces</taxon>
    </lineage>
</organism>
<dbReference type="AlphaFoldDB" id="A0A917Y6V8"/>
<dbReference type="RefSeq" id="WP_189187311.1">
    <property type="nucleotide sequence ID" value="NZ_BMMM01000006.1"/>
</dbReference>
<dbReference type="PANTHER" id="PTHR43384">
    <property type="entry name" value="SEPTUM SITE-DETERMINING PROTEIN MIND HOMOLOG, CHLOROPLASTIC-RELATED"/>
    <property type="match status" value="1"/>
</dbReference>
<feature type="region of interest" description="Disordered" evidence="1">
    <location>
        <begin position="200"/>
        <end position="219"/>
    </location>
</feature>
<evidence type="ECO:0000313" key="4">
    <source>
        <dbReference type="Proteomes" id="UP000600365"/>
    </source>
</evidence>
<protein>
    <recommendedName>
        <fullName evidence="2">CobQ/CobB/MinD/ParA nucleotide binding domain-containing protein</fullName>
    </recommendedName>
</protein>
<dbReference type="Pfam" id="PF01656">
    <property type="entry name" value="CbiA"/>
    <property type="match status" value="1"/>
</dbReference>
<evidence type="ECO:0000256" key="1">
    <source>
        <dbReference type="SAM" id="MobiDB-lite"/>
    </source>
</evidence>
<accession>A0A917Y6V8</accession>
<sequence>MSDNNGFGMSSAADNDEDELPPGHARQLPTPAAPTSAAPASAAPASAAPASAAPASAAPETAPAYLPVTGPAPTPGPALSSGPAPGPTHTQNPLPAPAPAPALAWGHGTVPYTGPAPAQTGPAPAPAPAPMPDSTAVPTPAPAPLPDGVSVTAPALPQSSPTGPTGTSANPYTGQYQPTPSGAPGDRGPASQRPPLLRLVGRGARSSGPEQQRLARLQTPVPRAYRISVTSIKGGVGKTTTSAMLGLTFARYRADRTVVMDANPHAGTLADRLMGERIMPTVRDLVTAELRRREQNGQGLTDPMHIHQYLGQADRLMVAASEQSPDISELFDEAQYRTAQDVLTRAFDIVITDSGTGMKHSAMRGTLATTDRLVVVAAPRYDAARRAAKTLDEVYAQGYPHLVRNAVVVITMDAPKAVGINMNTLVDYFQQLCTTVVRIPYDQQLYAGGTIDYDRVSPATRGAYMDLAALLADGFPTLLPGQ</sequence>
<dbReference type="GO" id="GO:0005524">
    <property type="term" value="F:ATP binding"/>
    <property type="evidence" value="ECO:0007669"/>
    <property type="project" value="TreeGrafter"/>
</dbReference>
<comment type="caution">
    <text evidence="3">The sequence shown here is derived from an EMBL/GenBank/DDBJ whole genome shotgun (WGS) entry which is preliminary data.</text>
</comment>
<feature type="region of interest" description="Disordered" evidence="1">
    <location>
        <begin position="1"/>
        <end position="195"/>
    </location>
</feature>
<dbReference type="InterPro" id="IPR050625">
    <property type="entry name" value="ParA/MinD_ATPase"/>
</dbReference>
<evidence type="ECO:0000259" key="2">
    <source>
        <dbReference type="Pfam" id="PF01656"/>
    </source>
</evidence>
<dbReference type="InterPro" id="IPR002586">
    <property type="entry name" value="CobQ/CobB/MinD/ParA_Nub-bd_dom"/>
</dbReference>
<keyword evidence="4" id="KW-1185">Reference proteome</keyword>
<feature type="compositionally biased region" description="Low complexity" evidence="1">
    <location>
        <begin position="29"/>
        <end position="69"/>
    </location>
</feature>
<dbReference type="GO" id="GO:0016887">
    <property type="term" value="F:ATP hydrolysis activity"/>
    <property type="evidence" value="ECO:0007669"/>
    <property type="project" value="TreeGrafter"/>
</dbReference>
<dbReference type="EMBL" id="BMMM01000006">
    <property type="protein sequence ID" value="GGN67284.1"/>
    <property type="molecule type" value="Genomic_DNA"/>
</dbReference>